<reference evidence="3 4" key="1">
    <citation type="submission" date="2014-04" db="EMBL/GenBank/DDBJ databases">
        <authorList>
            <consortium name="DOE Joint Genome Institute"/>
            <person name="Kuo A."/>
            <person name="Gay G."/>
            <person name="Dore J."/>
            <person name="Kohler A."/>
            <person name="Nagy L.G."/>
            <person name="Floudas D."/>
            <person name="Copeland A."/>
            <person name="Barry K.W."/>
            <person name="Cichocki N."/>
            <person name="Veneault-Fourrey C."/>
            <person name="LaButti K."/>
            <person name="Lindquist E.A."/>
            <person name="Lipzen A."/>
            <person name="Lundell T."/>
            <person name="Morin E."/>
            <person name="Murat C."/>
            <person name="Sun H."/>
            <person name="Tunlid A."/>
            <person name="Henrissat B."/>
            <person name="Grigoriev I.V."/>
            <person name="Hibbett D.S."/>
            <person name="Martin F."/>
            <person name="Nordberg H.P."/>
            <person name="Cantor M.N."/>
            <person name="Hua S.X."/>
        </authorList>
    </citation>
    <scope>NUCLEOTIDE SEQUENCE [LARGE SCALE GENOMIC DNA]</scope>
    <source>
        <strain evidence="4">h7</strain>
    </source>
</reference>
<dbReference type="GO" id="GO:0010605">
    <property type="term" value="P:negative regulation of macromolecule metabolic process"/>
    <property type="evidence" value="ECO:0007669"/>
    <property type="project" value="UniProtKB-ARBA"/>
</dbReference>
<name>A0A0C3C477_HEBCY</name>
<dbReference type="OrthoDB" id="2274644at2759"/>
<proteinExistence type="predicted"/>
<evidence type="ECO:0000313" key="3">
    <source>
        <dbReference type="EMBL" id="KIM43655.1"/>
    </source>
</evidence>
<accession>A0A0C3C477</accession>
<keyword evidence="4" id="KW-1185">Reference proteome</keyword>
<evidence type="ECO:0000259" key="2">
    <source>
        <dbReference type="Pfam" id="PF22600"/>
    </source>
</evidence>
<sequence>MDPVLENHTQTRNQPRPRPHRRPLIRIDDTRIDVTRMRLGVKTRVEQAIQGTFGRKYTVEFFGSTRYGVSHLDSDLDMVVIDPDAPEGWNHASSKPPHKISRKYLPAPIYNIRRLASCLSYAGFKISEHRISTSVPIVKFTDRITGLECDLNVNERLGIANSDLIKHYCDISPVLRPMLFSIKEWAKPLQLNSPSTPRVSASFSSYAFALMTIGFLQAQGQLPNLQANLPPLAAGEIPAIWTRKPHRRWEVRYRMEPGWTSPECRLDEVLQKWFHFWATFPYTEKCLDIRLGGIVDRVEREDQTSSVGNPIIVPDPFILTKNVSRDVSKKVVELFKEECVKQADKFSSS</sequence>
<dbReference type="InterPro" id="IPR043519">
    <property type="entry name" value="NT_sf"/>
</dbReference>
<dbReference type="Gene3D" id="1.10.1410.10">
    <property type="match status" value="1"/>
</dbReference>
<evidence type="ECO:0000313" key="4">
    <source>
        <dbReference type="Proteomes" id="UP000053424"/>
    </source>
</evidence>
<protein>
    <recommendedName>
        <fullName evidence="2">Poly(A) RNA polymerase mitochondrial-like central palm domain-containing protein</fullName>
    </recommendedName>
</protein>
<dbReference type="PANTHER" id="PTHR12271">
    <property type="entry name" value="POLY A POLYMERASE CID PAP -RELATED"/>
    <property type="match status" value="1"/>
</dbReference>
<dbReference type="EMBL" id="KN831775">
    <property type="protein sequence ID" value="KIM43655.1"/>
    <property type="molecule type" value="Genomic_DNA"/>
</dbReference>
<dbReference type="CDD" id="cd05402">
    <property type="entry name" value="NT_PAP_TUTase"/>
    <property type="match status" value="1"/>
</dbReference>
<dbReference type="Pfam" id="PF22600">
    <property type="entry name" value="MTPAP-like_central"/>
    <property type="match status" value="1"/>
</dbReference>
<organism evidence="3 4">
    <name type="scientific">Hebeloma cylindrosporum</name>
    <dbReference type="NCBI Taxonomy" id="76867"/>
    <lineage>
        <taxon>Eukaryota</taxon>
        <taxon>Fungi</taxon>
        <taxon>Dikarya</taxon>
        <taxon>Basidiomycota</taxon>
        <taxon>Agaricomycotina</taxon>
        <taxon>Agaricomycetes</taxon>
        <taxon>Agaricomycetidae</taxon>
        <taxon>Agaricales</taxon>
        <taxon>Agaricineae</taxon>
        <taxon>Hymenogastraceae</taxon>
        <taxon>Hebeloma</taxon>
    </lineage>
</organism>
<dbReference type="SUPFAM" id="SSF81301">
    <property type="entry name" value="Nucleotidyltransferase"/>
    <property type="match status" value="1"/>
</dbReference>
<dbReference type="InterPro" id="IPR054708">
    <property type="entry name" value="MTPAP-like_central"/>
</dbReference>
<dbReference type="HOGENOM" id="CLU_045860_0_0_1"/>
<dbReference type="SUPFAM" id="SSF81631">
    <property type="entry name" value="PAP/OAS1 substrate-binding domain"/>
    <property type="match status" value="1"/>
</dbReference>
<gene>
    <name evidence="3" type="ORF">M413DRAFT_443561</name>
</gene>
<dbReference type="PANTHER" id="PTHR12271:SF40">
    <property type="entry name" value="POLY(A) RNA POLYMERASE GLD2"/>
    <property type="match status" value="1"/>
</dbReference>
<feature type="domain" description="Poly(A) RNA polymerase mitochondrial-like central palm" evidence="2">
    <location>
        <begin position="35"/>
        <end position="169"/>
    </location>
</feature>
<reference evidence="4" key="2">
    <citation type="submission" date="2015-01" db="EMBL/GenBank/DDBJ databases">
        <title>Evolutionary Origins and Diversification of the Mycorrhizal Mutualists.</title>
        <authorList>
            <consortium name="DOE Joint Genome Institute"/>
            <consortium name="Mycorrhizal Genomics Consortium"/>
            <person name="Kohler A."/>
            <person name="Kuo A."/>
            <person name="Nagy L.G."/>
            <person name="Floudas D."/>
            <person name="Copeland A."/>
            <person name="Barry K.W."/>
            <person name="Cichocki N."/>
            <person name="Veneault-Fourrey C."/>
            <person name="LaButti K."/>
            <person name="Lindquist E.A."/>
            <person name="Lipzen A."/>
            <person name="Lundell T."/>
            <person name="Morin E."/>
            <person name="Murat C."/>
            <person name="Riley R."/>
            <person name="Ohm R."/>
            <person name="Sun H."/>
            <person name="Tunlid A."/>
            <person name="Henrissat B."/>
            <person name="Grigoriev I.V."/>
            <person name="Hibbett D.S."/>
            <person name="Martin F."/>
        </authorList>
    </citation>
    <scope>NUCLEOTIDE SEQUENCE [LARGE SCALE GENOMIC DNA]</scope>
    <source>
        <strain evidence="4">h7</strain>
    </source>
</reference>
<dbReference type="GO" id="GO:0031123">
    <property type="term" value="P:RNA 3'-end processing"/>
    <property type="evidence" value="ECO:0007669"/>
    <property type="project" value="TreeGrafter"/>
</dbReference>
<dbReference type="Proteomes" id="UP000053424">
    <property type="component" value="Unassembled WGS sequence"/>
</dbReference>
<dbReference type="Gene3D" id="3.30.460.10">
    <property type="entry name" value="Beta Polymerase, domain 2"/>
    <property type="match status" value="1"/>
</dbReference>
<feature type="region of interest" description="Disordered" evidence="1">
    <location>
        <begin position="1"/>
        <end position="23"/>
    </location>
</feature>
<dbReference type="STRING" id="686832.A0A0C3C477"/>
<dbReference type="GO" id="GO:0016779">
    <property type="term" value="F:nucleotidyltransferase activity"/>
    <property type="evidence" value="ECO:0007669"/>
    <property type="project" value="UniProtKB-ARBA"/>
</dbReference>
<dbReference type="AlphaFoldDB" id="A0A0C3C477"/>
<evidence type="ECO:0000256" key="1">
    <source>
        <dbReference type="SAM" id="MobiDB-lite"/>
    </source>
</evidence>